<proteinExistence type="predicted"/>
<name>A0A6L8UV58_9BACL</name>
<dbReference type="InterPro" id="IPR050312">
    <property type="entry name" value="IolE/XylAMocC-like"/>
</dbReference>
<dbReference type="Pfam" id="PF01261">
    <property type="entry name" value="AP_endonuc_2"/>
    <property type="match status" value="1"/>
</dbReference>
<dbReference type="SUPFAM" id="SSF51658">
    <property type="entry name" value="Xylose isomerase-like"/>
    <property type="match status" value="1"/>
</dbReference>
<accession>A0A6L8UV58</accession>
<dbReference type="EMBL" id="WTUZ01000007">
    <property type="protein sequence ID" value="MZQ81056.1"/>
    <property type="molecule type" value="Genomic_DNA"/>
</dbReference>
<comment type="caution">
    <text evidence="2">The sequence shown here is derived from an EMBL/GenBank/DDBJ whole genome shotgun (WGS) entry which is preliminary data.</text>
</comment>
<feature type="domain" description="Xylose isomerase-like TIM barrel" evidence="1">
    <location>
        <begin position="21"/>
        <end position="254"/>
    </location>
</feature>
<organism evidence="2 3">
    <name type="scientific">Paenibacillus silvestris</name>
    <dbReference type="NCBI Taxonomy" id="2606219"/>
    <lineage>
        <taxon>Bacteria</taxon>
        <taxon>Bacillati</taxon>
        <taxon>Bacillota</taxon>
        <taxon>Bacilli</taxon>
        <taxon>Bacillales</taxon>
        <taxon>Paenibacillaceae</taxon>
        <taxon>Paenibacillus</taxon>
    </lineage>
</organism>
<dbReference type="InterPro" id="IPR036237">
    <property type="entry name" value="Xyl_isomerase-like_sf"/>
</dbReference>
<dbReference type="Gene3D" id="3.20.20.150">
    <property type="entry name" value="Divalent-metal-dependent TIM barrel enzymes"/>
    <property type="match status" value="1"/>
</dbReference>
<dbReference type="RefSeq" id="WP_161405369.1">
    <property type="nucleotide sequence ID" value="NZ_WTUZ01000007.1"/>
</dbReference>
<evidence type="ECO:0000313" key="2">
    <source>
        <dbReference type="EMBL" id="MZQ81056.1"/>
    </source>
</evidence>
<keyword evidence="3" id="KW-1185">Reference proteome</keyword>
<dbReference type="InterPro" id="IPR013022">
    <property type="entry name" value="Xyl_isomerase-like_TIM-brl"/>
</dbReference>
<reference evidence="2 3" key="1">
    <citation type="submission" date="2019-12" db="EMBL/GenBank/DDBJ databases">
        <title>Paenibacillus sp. nov. sp. isolated from soil.</title>
        <authorList>
            <person name="Kim J."/>
            <person name="Jeong S.E."/>
            <person name="Jung H.S."/>
            <person name="Jeon C.O."/>
        </authorList>
    </citation>
    <scope>NUCLEOTIDE SEQUENCE [LARGE SCALE GENOMIC DNA]</scope>
    <source>
        <strain evidence="2 3">5J-6</strain>
    </source>
</reference>
<evidence type="ECO:0000313" key="3">
    <source>
        <dbReference type="Proteomes" id="UP000481087"/>
    </source>
</evidence>
<gene>
    <name evidence="2" type="ORF">GQF01_02760</name>
</gene>
<dbReference type="Proteomes" id="UP000481087">
    <property type="component" value="Unassembled WGS sequence"/>
</dbReference>
<evidence type="ECO:0000259" key="1">
    <source>
        <dbReference type="Pfam" id="PF01261"/>
    </source>
</evidence>
<sequence length="275" mass="31841">MKLSFTTLGCPEWPLDKIISNATEYGFDAIDFRGLTGEMNIYKLPEFSEQVEQTLRKITDAGLHVSCFSSSVHLFSSENLEKNMQEITEFSKLCRIFGTRYIRVFGGKISEDASREMAVEKVAQHVSEMAKIAKAHGVKLLIETHDDWISCVNMKKVLEKVDTEAVGVLWDVHHPYRMVGEQPEETWKTLGQWIEYTHVKDSRTGEDGGKDFQYCLTGEGDIPLKEIYMLLIREGYQGYFTLEWEKKWHPELENPEIAFPQYVQYMRKFISEVTI</sequence>
<dbReference type="PANTHER" id="PTHR12110">
    <property type="entry name" value="HYDROXYPYRUVATE ISOMERASE"/>
    <property type="match status" value="1"/>
</dbReference>
<dbReference type="AlphaFoldDB" id="A0A6L8UV58"/>
<protein>
    <submittedName>
        <fullName evidence="2">TIM barrel protein</fullName>
    </submittedName>
</protein>